<name>A0A564T6I8_9FIRM</name>
<feature type="transmembrane region" description="Helical" evidence="1">
    <location>
        <begin position="228"/>
        <end position="252"/>
    </location>
</feature>
<evidence type="ECO:0000313" key="2">
    <source>
        <dbReference type="EMBL" id="VUX03020.1"/>
    </source>
</evidence>
<gene>
    <name evidence="2" type="ORF">DFSSTS7063_01136</name>
</gene>
<dbReference type="EMBL" id="CABHNI010000020">
    <property type="protein sequence ID" value="VUX03020.1"/>
    <property type="molecule type" value="Genomic_DNA"/>
</dbReference>
<proteinExistence type="predicted"/>
<accession>A0A564T6I8</accession>
<dbReference type="PANTHER" id="PTHR37305:SF1">
    <property type="entry name" value="MEMBRANE PROTEIN"/>
    <property type="match status" value="1"/>
</dbReference>
<feature type="transmembrane region" description="Helical" evidence="1">
    <location>
        <begin position="185"/>
        <end position="208"/>
    </location>
</feature>
<feature type="transmembrane region" description="Helical" evidence="1">
    <location>
        <begin position="153"/>
        <end position="173"/>
    </location>
</feature>
<feature type="transmembrane region" description="Helical" evidence="1">
    <location>
        <begin position="21"/>
        <end position="37"/>
    </location>
</feature>
<keyword evidence="1" id="KW-0472">Membrane</keyword>
<dbReference type="AlphaFoldDB" id="A0A564T6I8"/>
<evidence type="ECO:0000256" key="1">
    <source>
        <dbReference type="SAM" id="Phobius"/>
    </source>
</evidence>
<dbReference type="PANTHER" id="PTHR37305">
    <property type="entry name" value="INTEGRAL MEMBRANE PROTEIN-RELATED"/>
    <property type="match status" value="1"/>
</dbReference>
<organism evidence="2 3">
    <name type="scientific">Dorea formicigenerans</name>
    <dbReference type="NCBI Taxonomy" id="39486"/>
    <lineage>
        <taxon>Bacteria</taxon>
        <taxon>Bacillati</taxon>
        <taxon>Bacillota</taxon>
        <taxon>Clostridia</taxon>
        <taxon>Lachnospirales</taxon>
        <taxon>Lachnospiraceae</taxon>
        <taxon>Dorea</taxon>
    </lineage>
</organism>
<keyword evidence="1" id="KW-0812">Transmembrane</keyword>
<protein>
    <submittedName>
        <fullName evidence="2">ABC-2 family transporter protein</fullName>
    </submittedName>
</protein>
<keyword evidence="1" id="KW-1133">Transmembrane helix</keyword>
<dbReference type="Proteomes" id="UP000358366">
    <property type="component" value="Unassembled WGS sequence"/>
</dbReference>
<feature type="transmembrane region" description="Helical" evidence="1">
    <location>
        <begin position="57"/>
        <end position="81"/>
    </location>
</feature>
<reference evidence="2 3" key="1">
    <citation type="submission" date="2019-07" db="EMBL/GenBank/DDBJ databases">
        <authorList>
            <person name="Hibberd C M."/>
            <person name="Gehrig L. J."/>
            <person name="Chang H.-W."/>
            <person name="Venkatesh S."/>
        </authorList>
    </citation>
    <scope>NUCLEOTIDE SEQUENCE [LARGE SCALE GENOMIC DNA]</scope>
    <source>
        <strain evidence="2">Dorea_formicigenerans_SSTS_Bg7063</strain>
    </source>
</reference>
<sequence>MKILKMQLQKNFSRSDVRISFFVFCAVPFAIAFMISMKSGVIDIGTSVFSAMGYTSVILGLLKSLLLIGGVTALIVTAIVSKEIDSGLDNIFLSRLKKRENLLISKMFTIDIFITLVFALLIVGCVLGWLVFLRDTEFGTKLFWEKDSENTRRIIFTVVRSYLEIIVYSKIFTLISIACKYSKAIILNLMILVVMRLLVNIEAIRNWIPTYIGNASDLFEYTGNKIVTHGVQGSLILLLYIIILIILSLYIYKMKDMAR</sequence>
<feature type="transmembrane region" description="Helical" evidence="1">
    <location>
        <begin position="102"/>
        <end position="133"/>
    </location>
</feature>
<dbReference type="RefSeq" id="WP_144124051.1">
    <property type="nucleotide sequence ID" value="NZ_CABHNI010000020.1"/>
</dbReference>
<evidence type="ECO:0000313" key="3">
    <source>
        <dbReference type="Proteomes" id="UP000358366"/>
    </source>
</evidence>